<feature type="compositionally biased region" description="Pro residues" evidence="1">
    <location>
        <begin position="254"/>
        <end position="282"/>
    </location>
</feature>
<evidence type="ECO:0000313" key="2">
    <source>
        <dbReference type="EMBL" id="KAK0753164.1"/>
    </source>
</evidence>
<sequence>MERDVRRDRGQWRGCYSFRDIICDGDHGSVPKRNGGLKMGHTYYYYYELDGASETHDPAVPSTNTCPYLPGQTVNTLWVPVEQSNRQRSASLTSLRDDDFMTMNPADKFTTPRPAPTPPDSLVMRRIGTAPQRLQHKRSARSLSPAPAWLFSPRKLFSRTRSSSSLTNLTETCDAASVDDGRSLRSSDGSRSRDISPESLRRFLSEEPTPADEEPEQHDWPSLTIPEDIVEENEDDDNFASSAISETLGFTGLSPPPTQRSFTPSPPSTSIPPHPTHPPPQIPSQLPALASRLSFSDASFYADGDSTSSDLPSFYHSEDEEDDVVEEEEPLATSTTTMSLRCSFVRDLDAALSTYSLPVTAEEDDGKVFGLVEQRREEEVAPPPPSLLTSEIPSSGLEDLVSELGWMAAMIDGRA</sequence>
<dbReference type="PANTHER" id="PTHR40625:SF1">
    <property type="entry name" value="AMP-ACTIVATED PROTEIN KINASE GLYCOGEN-BINDING DOMAIN-CONTAINING PROTEIN"/>
    <property type="match status" value="1"/>
</dbReference>
<dbReference type="PANTHER" id="PTHR40625">
    <property type="entry name" value="GTP-BINDING PROTEIN ESDC-RELATED"/>
    <property type="match status" value="1"/>
</dbReference>
<feature type="region of interest" description="Disordered" evidence="1">
    <location>
        <begin position="247"/>
        <end position="285"/>
    </location>
</feature>
<feature type="region of interest" description="Disordered" evidence="1">
    <location>
        <begin position="304"/>
        <end position="334"/>
    </location>
</feature>
<feature type="region of interest" description="Disordered" evidence="1">
    <location>
        <begin position="99"/>
        <end position="122"/>
    </location>
</feature>
<evidence type="ECO:0000313" key="3">
    <source>
        <dbReference type="Proteomes" id="UP001172155"/>
    </source>
</evidence>
<keyword evidence="3" id="KW-1185">Reference proteome</keyword>
<feature type="compositionally biased region" description="Basic and acidic residues" evidence="1">
    <location>
        <begin position="179"/>
        <end position="205"/>
    </location>
</feature>
<dbReference type="AlphaFoldDB" id="A0AA40KBJ6"/>
<evidence type="ECO:0000256" key="1">
    <source>
        <dbReference type="SAM" id="MobiDB-lite"/>
    </source>
</evidence>
<dbReference type="Proteomes" id="UP001172155">
    <property type="component" value="Unassembled WGS sequence"/>
</dbReference>
<comment type="caution">
    <text evidence="2">The sequence shown here is derived from an EMBL/GenBank/DDBJ whole genome shotgun (WGS) entry which is preliminary data.</text>
</comment>
<feature type="compositionally biased region" description="Acidic residues" evidence="1">
    <location>
        <begin position="318"/>
        <end position="330"/>
    </location>
</feature>
<dbReference type="EMBL" id="JAUKUD010000001">
    <property type="protein sequence ID" value="KAK0753164.1"/>
    <property type="molecule type" value="Genomic_DNA"/>
</dbReference>
<reference evidence="2" key="1">
    <citation type="submission" date="2023-06" db="EMBL/GenBank/DDBJ databases">
        <title>Genome-scale phylogeny and comparative genomics of the fungal order Sordariales.</title>
        <authorList>
            <consortium name="Lawrence Berkeley National Laboratory"/>
            <person name="Hensen N."/>
            <person name="Bonometti L."/>
            <person name="Westerberg I."/>
            <person name="Brannstrom I.O."/>
            <person name="Guillou S."/>
            <person name="Cros-Aarteil S."/>
            <person name="Calhoun S."/>
            <person name="Haridas S."/>
            <person name="Kuo A."/>
            <person name="Mondo S."/>
            <person name="Pangilinan J."/>
            <person name="Riley R."/>
            <person name="LaButti K."/>
            <person name="Andreopoulos B."/>
            <person name="Lipzen A."/>
            <person name="Chen C."/>
            <person name="Yanf M."/>
            <person name="Daum C."/>
            <person name="Ng V."/>
            <person name="Clum A."/>
            <person name="Steindorff A."/>
            <person name="Ohm R."/>
            <person name="Martin F."/>
            <person name="Silar P."/>
            <person name="Natvig D."/>
            <person name="Lalanne C."/>
            <person name="Gautier V."/>
            <person name="Ament-velasquez S.L."/>
            <person name="Kruys A."/>
            <person name="Hutchinson M.I."/>
            <person name="Powell A.J."/>
            <person name="Barry K."/>
            <person name="Miller A.N."/>
            <person name="Grigoriev I.V."/>
            <person name="Debuchy R."/>
            <person name="Gladieux P."/>
            <person name="Thoren M.H."/>
            <person name="Johannesson H."/>
        </authorList>
    </citation>
    <scope>NUCLEOTIDE SEQUENCE</scope>
    <source>
        <strain evidence="2">SMH3187-1</strain>
    </source>
</reference>
<name>A0AA40KBJ6_9PEZI</name>
<feature type="region of interest" description="Disordered" evidence="1">
    <location>
        <begin position="177"/>
        <end position="223"/>
    </location>
</feature>
<organism evidence="2 3">
    <name type="scientific">Schizothecium vesticola</name>
    <dbReference type="NCBI Taxonomy" id="314040"/>
    <lineage>
        <taxon>Eukaryota</taxon>
        <taxon>Fungi</taxon>
        <taxon>Dikarya</taxon>
        <taxon>Ascomycota</taxon>
        <taxon>Pezizomycotina</taxon>
        <taxon>Sordariomycetes</taxon>
        <taxon>Sordariomycetidae</taxon>
        <taxon>Sordariales</taxon>
        <taxon>Schizotheciaceae</taxon>
        <taxon>Schizothecium</taxon>
    </lineage>
</organism>
<protein>
    <submittedName>
        <fullName evidence="2">Uncharacterized protein</fullName>
    </submittedName>
</protein>
<gene>
    <name evidence="2" type="ORF">B0T18DRAFT_313218</name>
</gene>
<accession>A0AA40KBJ6</accession>
<proteinExistence type="predicted"/>